<reference evidence="3" key="1">
    <citation type="journal article" date="2019" name="Int. J. Syst. Evol. Microbiol.">
        <title>The Global Catalogue of Microorganisms (GCM) 10K type strain sequencing project: providing services to taxonomists for standard genome sequencing and annotation.</title>
        <authorList>
            <consortium name="The Broad Institute Genomics Platform"/>
            <consortium name="The Broad Institute Genome Sequencing Center for Infectious Disease"/>
            <person name="Wu L."/>
            <person name="Ma J."/>
        </authorList>
    </citation>
    <scope>NUCLEOTIDE SEQUENCE [LARGE SCALE GENOMIC DNA]</scope>
    <source>
        <strain evidence="3">XZYJ18</strain>
    </source>
</reference>
<organism evidence="2 3">
    <name type="scientific">Actinomycetospora rhizophila</name>
    <dbReference type="NCBI Taxonomy" id="1416876"/>
    <lineage>
        <taxon>Bacteria</taxon>
        <taxon>Bacillati</taxon>
        <taxon>Actinomycetota</taxon>
        <taxon>Actinomycetes</taxon>
        <taxon>Pseudonocardiales</taxon>
        <taxon>Pseudonocardiaceae</taxon>
        <taxon>Actinomycetospora</taxon>
    </lineage>
</organism>
<evidence type="ECO:0000313" key="2">
    <source>
        <dbReference type="EMBL" id="MFC5142933.1"/>
    </source>
</evidence>
<dbReference type="RefSeq" id="WP_378025018.1">
    <property type="nucleotide sequence ID" value="NZ_JBHSKG010000030.1"/>
</dbReference>
<gene>
    <name evidence="2" type="ORF">ACFPK1_32250</name>
</gene>
<comment type="caution">
    <text evidence="2">The sequence shown here is derived from an EMBL/GenBank/DDBJ whole genome shotgun (WGS) entry which is preliminary data.</text>
</comment>
<dbReference type="InterPro" id="IPR046538">
    <property type="entry name" value="DUF6603"/>
</dbReference>
<feature type="domain" description="DUF6603" evidence="1">
    <location>
        <begin position="460"/>
        <end position="994"/>
    </location>
</feature>
<keyword evidence="3" id="KW-1185">Reference proteome</keyword>
<protein>
    <submittedName>
        <fullName evidence="2">DUF6603 domain-containing protein</fullName>
    </submittedName>
</protein>
<evidence type="ECO:0000313" key="3">
    <source>
        <dbReference type="Proteomes" id="UP001596175"/>
    </source>
</evidence>
<evidence type="ECO:0000259" key="1">
    <source>
        <dbReference type="Pfam" id="PF20248"/>
    </source>
</evidence>
<name>A0ABV9ZRT9_9PSEU</name>
<accession>A0ABV9ZRT9</accession>
<dbReference type="Pfam" id="PF20248">
    <property type="entry name" value="DUF6603"/>
    <property type="match status" value="1"/>
</dbReference>
<dbReference type="Proteomes" id="UP001596175">
    <property type="component" value="Unassembled WGS sequence"/>
</dbReference>
<sequence length="1120" mass="118962">MTRPVSLVEQLTAVVVDSVTAALDGSTAMLPALDAPDAGGARAALGELTDAAADLAAAPPDALEGAARAWWQRLDQVSARAFGGPAAFDALVVRLLDERFPRTAAYLSLGGVIVRSPDGEHTLDRERLAELIDDPALAVDEDAWDAVLADLGSSVSGRVVAVLVALLLLAPQTILALTRGDLRVSGLPVPPTDAPGPWRTLREKSGGWVSITVPSGDPAAPSPRPAGIFDLVADLEPDLSATVAIRSQRRASGAGTVTDFEMWLALAVARDRWELDLGDGWYLRVEPGLTVGFGHDGGWHGAFRQFLVAGDPEPPGPDDPVTVSFGRERSDGAPDVLVGPPYDTRIVVGDLGAYLKVREQTPVVELGVLLHDAALVLTNRWWRTFGITAELLRDGIRLDVDLDLAYVQGTGLVLGLGAGLDVTFHVDKEFFADGLVSPKLHSVRLVIPVRATADTFDVRAEVRFHASVRIGPAVLVVDGLGGWAGWWTEDGERRHVGFLPPTGAGFEIRTGPFTGGGFLDFTGGPNERFGGVLHIGVKAFDIVAFGLHELTGRPGDAARRSSFVAVLGVRFLPGIQVGFGIAITGFGGIIGIHRRADTDALRERLTSGAAGNLLFAEDPIRNAPALLGDLTALFPAADGVTVVGLTIQLSWLRVAGAALLSVDLGLLFEFPGPSKIVILGSARACLPPIKGVPHLLEMRLDVVGFVDLVRRSVEFDATLIKSKALYVFHLTGDAAFRLQWGTPSYMALTLGGFHPDYDPEPGIFPALTRVALTVDNPFPGVFLRIEAYLAVTSNTLQFGGRAEVGYKKGPLNIVGFLGLDALIQFDPFAFEVAVSAGVRLRWNETTLAGVRLEGVIRGPGPFEIIGRACFEILWFDICKTAEIRLGPTAGGGPAPPVASVVQALRAELTAASNLTAVGAEDRHVVVSPRPATGPRPLVSPVGTLQWAQRRVPLRLVLDRLEGAPLPRRQSVALTGDATQGPVHDWVSPGSYRDLPDAEALAAPAFERCEVGATVGFGVRTGAARSREVTVTEIRLPRPPRVGLPALRFLGLTLEGLVARTAAAQVRDTVARIRVRDPRAVVRGPDGSVLDDERTVSDAFARARGRGVPVRERDLVDLENF</sequence>
<proteinExistence type="predicted"/>
<dbReference type="EMBL" id="JBHSKG010000030">
    <property type="protein sequence ID" value="MFC5142933.1"/>
    <property type="molecule type" value="Genomic_DNA"/>
</dbReference>